<evidence type="ECO:0000256" key="2">
    <source>
        <dbReference type="ARBA" id="ARBA00023002"/>
    </source>
</evidence>
<dbReference type="Pfam" id="PF03446">
    <property type="entry name" value="NAD_binding_2"/>
    <property type="match status" value="1"/>
</dbReference>
<evidence type="ECO:0000259" key="3">
    <source>
        <dbReference type="Pfam" id="PF03446"/>
    </source>
</evidence>
<dbReference type="Gene3D" id="1.10.1040.10">
    <property type="entry name" value="N-(1-d-carboxylethyl)-l-norvaline Dehydrogenase, domain 2"/>
    <property type="match status" value="1"/>
</dbReference>
<sequence length="298" mass="30701">MNINSANEARTPVTVLGLGPMGQALAGAFLKAGHPTTVWNRTPAKADALIAQGAALANMVVEAVAASPLVIICVLDYNAVNAILTPAGDALKGRTLVNLTADSPERAREMAAWAAARGIDYLDGAIMTPTPTIGQPTAVVLYSGPEAAYETNRPTLASLGGTAAHLGTDPGRAAAYDVALLDIFWTSMSGYIHALALARAENIAAKDLAVYAQGIVNIMPDIITEFAQHVDDGHYPGEKSNIVSAAAGMEHIIHAAQARGIDASILSAAYAVARRAIDAGQGNDAFSRLAELLGKPSA</sequence>
<dbReference type="GO" id="GO:0016491">
    <property type="term" value="F:oxidoreductase activity"/>
    <property type="evidence" value="ECO:0007669"/>
    <property type="project" value="UniProtKB-KW"/>
</dbReference>
<name>A0A081P2I2_9BACL</name>
<accession>A0A081P2I2</accession>
<dbReference type="EMBL" id="JNVM01000013">
    <property type="protein sequence ID" value="KEQ24905.1"/>
    <property type="molecule type" value="Genomic_DNA"/>
</dbReference>
<keyword evidence="6" id="KW-1185">Reference proteome</keyword>
<protein>
    <submittedName>
        <fullName evidence="5">Dehydrogenase</fullName>
    </submittedName>
</protein>
<gene>
    <name evidence="5" type="ORF">ET33_05945</name>
</gene>
<evidence type="ECO:0000259" key="4">
    <source>
        <dbReference type="Pfam" id="PF21761"/>
    </source>
</evidence>
<dbReference type="InterPro" id="IPR036291">
    <property type="entry name" value="NAD(P)-bd_dom_sf"/>
</dbReference>
<dbReference type="GO" id="GO:0050661">
    <property type="term" value="F:NADP binding"/>
    <property type="evidence" value="ECO:0007669"/>
    <property type="project" value="InterPro"/>
</dbReference>
<evidence type="ECO:0000313" key="6">
    <source>
        <dbReference type="Proteomes" id="UP000028123"/>
    </source>
</evidence>
<dbReference type="eggNOG" id="COG2084">
    <property type="taxonomic scope" value="Bacteria"/>
</dbReference>
<reference evidence="5 6" key="1">
    <citation type="submission" date="2014-06" db="EMBL/GenBank/DDBJ databases">
        <title>Draft genome sequence of Paenibacillus sp. MSt1.</title>
        <authorList>
            <person name="Aw Y.K."/>
            <person name="Ong K.S."/>
            <person name="Gan H.M."/>
            <person name="Lee S.M."/>
        </authorList>
    </citation>
    <scope>NUCLEOTIDE SEQUENCE [LARGE SCALE GENOMIC DNA]</scope>
    <source>
        <strain evidence="5 6">MSt1</strain>
    </source>
</reference>
<dbReference type="AlphaFoldDB" id="A0A081P2I2"/>
<dbReference type="PIRSF" id="PIRSF000103">
    <property type="entry name" value="HIBADH"/>
    <property type="match status" value="1"/>
</dbReference>
<dbReference type="OrthoDB" id="9786703at2"/>
<dbReference type="Proteomes" id="UP000028123">
    <property type="component" value="Unassembled WGS sequence"/>
</dbReference>
<dbReference type="InterPro" id="IPR006115">
    <property type="entry name" value="6PGDH_NADP-bd"/>
</dbReference>
<dbReference type="InterPro" id="IPR048666">
    <property type="entry name" value="RedAm-like_C"/>
</dbReference>
<organism evidence="5 6">
    <name type="scientific">Paenibacillus tyrfis</name>
    <dbReference type="NCBI Taxonomy" id="1501230"/>
    <lineage>
        <taxon>Bacteria</taxon>
        <taxon>Bacillati</taxon>
        <taxon>Bacillota</taxon>
        <taxon>Bacilli</taxon>
        <taxon>Bacillales</taxon>
        <taxon>Paenibacillaceae</taxon>
        <taxon>Paenibacillus</taxon>
    </lineage>
</organism>
<dbReference type="InterPro" id="IPR015815">
    <property type="entry name" value="HIBADH-related"/>
</dbReference>
<dbReference type="RefSeq" id="WP_036684038.1">
    <property type="nucleotide sequence ID" value="NZ_JNVM01000013.1"/>
</dbReference>
<dbReference type="Gene3D" id="3.40.50.720">
    <property type="entry name" value="NAD(P)-binding Rossmann-like Domain"/>
    <property type="match status" value="1"/>
</dbReference>
<feature type="domain" description="6-phosphogluconate dehydrogenase NADP-binding" evidence="3">
    <location>
        <begin position="13"/>
        <end position="167"/>
    </location>
</feature>
<dbReference type="Pfam" id="PF21761">
    <property type="entry name" value="RedAm-like_C"/>
    <property type="match status" value="1"/>
</dbReference>
<dbReference type="PANTHER" id="PTHR43580:SF2">
    <property type="entry name" value="CYTOKINE-LIKE NUCLEAR FACTOR N-PAC"/>
    <property type="match status" value="1"/>
</dbReference>
<dbReference type="SUPFAM" id="SSF51735">
    <property type="entry name" value="NAD(P)-binding Rossmann-fold domains"/>
    <property type="match status" value="1"/>
</dbReference>
<dbReference type="InterPro" id="IPR051265">
    <property type="entry name" value="HIBADH-related_NP60_sf"/>
</dbReference>
<evidence type="ECO:0000313" key="5">
    <source>
        <dbReference type="EMBL" id="KEQ24905.1"/>
    </source>
</evidence>
<evidence type="ECO:0000256" key="1">
    <source>
        <dbReference type="ARBA" id="ARBA00009080"/>
    </source>
</evidence>
<comment type="caution">
    <text evidence="5">The sequence shown here is derived from an EMBL/GenBank/DDBJ whole genome shotgun (WGS) entry which is preliminary data.</text>
</comment>
<dbReference type="InterPro" id="IPR013328">
    <property type="entry name" value="6PGD_dom2"/>
</dbReference>
<feature type="domain" description="NADPH-dependent reductive aminase-like C-terminal" evidence="4">
    <location>
        <begin position="169"/>
        <end position="294"/>
    </location>
</feature>
<proteinExistence type="inferred from homology"/>
<dbReference type="PANTHER" id="PTHR43580">
    <property type="entry name" value="OXIDOREDUCTASE GLYR1-RELATED"/>
    <property type="match status" value="1"/>
</dbReference>
<keyword evidence="2" id="KW-0560">Oxidoreductase</keyword>
<comment type="similarity">
    <text evidence="1">Belongs to the HIBADH-related family.</text>
</comment>